<dbReference type="Proteomes" id="UP001321475">
    <property type="component" value="Chromosome"/>
</dbReference>
<keyword evidence="2" id="KW-1185">Reference proteome</keyword>
<name>A0ABN6X9K2_9CELL</name>
<dbReference type="EMBL" id="AP027729">
    <property type="protein sequence ID" value="BDZ41412.1"/>
    <property type="molecule type" value="Genomic_DNA"/>
</dbReference>
<protein>
    <submittedName>
        <fullName evidence="1">Uncharacterized protein</fullName>
    </submittedName>
</protein>
<evidence type="ECO:0000313" key="1">
    <source>
        <dbReference type="EMBL" id="BDZ41412.1"/>
    </source>
</evidence>
<accession>A0ABN6X9K2</accession>
<gene>
    <name evidence="1" type="ORF">GCM10025865_07110</name>
</gene>
<organism evidence="1 2">
    <name type="scientific">Paraoerskovia sediminicola</name>
    <dbReference type="NCBI Taxonomy" id="1138587"/>
    <lineage>
        <taxon>Bacteria</taxon>
        <taxon>Bacillati</taxon>
        <taxon>Actinomycetota</taxon>
        <taxon>Actinomycetes</taxon>
        <taxon>Micrococcales</taxon>
        <taxon>Cellulomonadaceae</taxon>
        <taxon>Paraoerskovia</taxon>
    </lineage>
</organism>
<evidence type="ECO:0000313" key="2">
    <source>
        <dbReference type="Proteomes" id="UP001321475"/>
    </source>
</evidence>
<reference evidence="2" key="1">
    <citation type="journal article" date="2019" name="Int. J. Syst. Evol. Microbiol.">
        <title>The Global Catalogue of Microorganisms (GCM) 10K type strain sequencing project: providing services to taxonomists for standard genome sequencing and annotation.</title>
        <authorList>
            <consortium name="The Broad Institute Genomics Platform"/>
            <consortium name="The Broad Institute Genome Sequencing Center for Infectious Disease"/>
            <person name="Wu L."/>
            <person name="Ma J."/>
        </authorList>
    </citation>
    <scope>NUCLEOTIDE SEQUENCE [LARGE SCALE GENOMIC DNA]</scope>
    <source>
        <strain evidence="2">NBRC 108565</strain>
    </source>
</reference>
<proteinExistence type="predicted"/>
<sequence length="67" mass="7088">MRAADARMAANRARDGGGRYVGRRYDAGHLMTAEMQDDAWDFLAAEIGRPSRPPAARPASPGTASAA</sequence>